<gene>
    <name evidence="1" type="ORF">DPMN_045225</name>
</gene>
<proteinExistence type="predicted"/>
<name>A0A9D4D4G9_DREPO</name>
<dbReference type="AlphaFoldDB" id="A0A9D4D4G9"/>
<evidence type="ECO:0000313" key="1">
    <source>
        <dbReference type="EMBL" id="KAH3738587.1"/>
    </source>
</evidence>
<evidence type="ECO:0000313" key="2">
    <source>
        <dbReference type="Proteomes" id="UP000828390"/>
    </source>
</evidence>
<accession>A0A9D4D4G9</accession>
<protein>
    <submittedName>
        <fullName evidence="1">Uncharacterized protein</fullName>
    </submittedName>
</protein>
<sequence length="60" mass="6974">MCLELLFAMISDMNYGTSKYWSNVVFCDISFALFVENALCAFWNRHWIILNASCPKSDWG</sequence>
<keyword evidence="2" id="KW-1185">Reference proteome</keyword>
<comment type="caution">
    <text evidence="1">The sequence shown here is derived from an EMBL/GenBank/DDBJ whole genome shotgun (WGS) entry which is preliminary data.</text>
</comment>
<reference evidence="1" key="2">
    <citation type="submission" date="2020-11" db="EMBL/GenBank/DDBJ databases">
        <authorList>
            <person name="McCartney M.A."/>
            <person name="Auch B."/>
            <person name="Kono T."/>
            <person name="Mallez S."/>
            <person name="Becker A."/>
            <person name="Gohl D.M."/>
            <person name="Silverstein K.A.T."/>
            <person name="Koren S."/>
            <person name="Bechman K.B."/>
            <person name="Herman A."/>
            <person name="Abrahante J.E."/>
            <person name="Garbe J."/>
        </authorList>
    </citation>
    <scope>NUCLEOTIDE SEQUENCE</scope>
    <source>
        <strain evidence="1">Duluth1</strain>
        <tissue evidence="1">Whole animal</tissue>
    </source>
</reference>
<reference evidence="1" key="1">
    <citation type="journal article" date="2019" name="bioRxiv">
        <title>The Genome of the Zebra Mussel, Dreissena polymorpha: A Resource for Invasive Species Research.</title>
        <authorList>
            <person name="McCartney M.A."/>
            <person name="Auch B."/>
            <person name="Kono T."/>
            <person name="Mallez S."/>
            <person name="Zhang Y."/>
            <person name="Obille A."/>
            <person name="Becker A."/>
            <person name="Abrahante J.E."/>
            <person name="Garbe J."/>
            <person name="Badalamenti J.P."/>
            <person name="Herman A."/>
            <person name="Mangelson H."/>
            <person name="Liachko I."/>
            <person name="Sullivan S."/>
            <person name="Sone E.D."/>
            <person name="Koren S."/>
            <person name="Silverstein K.A.T."/>
            <person name="Beckman K.B."/>
            <person name="Gohl D.M."/>
        </authorList>
    </citation>
    <scope>NUCLEOTIDE SEQUENCE</scope>
    <source>
        <strain evidence="1">Duluth1</strain>
        <tissue evidence="1">Whole animal</tissue>
    </source>
</reference>
<organism evidence="1 2">
    <name type="scientific">Dreissena polymorpha</name>
    <name type="common">Zebra mussel</name>
    <name type="synonym">Mytilus polymorpha</name>
    <dbReference type="NCBI Taxonomy" id="45954"/>
    <lineage>
        <taxon>Eukaryota</taxon>
        <taxon>Metazoa</taxon>
        <taxon>Spiralia</taxon>
        <taxon>Lophotrochozoa</taxon>
        <taxon>Mollusca</taxon>
        <taxon>Bivalvia</taxon>
        <taxon>Autobranchia</taxon>
        <taxon>Heteroconchia</taxon>
        <taxon>Euheterodonta</taxon>
        <taxon>Imparidentia</taxon>
        <taxon>Neoheterodontei</taxon>
        <taxon>Myida</taxon>
        <taxon>Dreissenoidea</taxon>
        <taxon>Dreissenidae</taxon>
        <taxon>Dreissena</taxon>
    </lineage>
</organism>
<dbReference type="Proteomes" id="UP000828390">
    <property type="component" value="Unassembled WGS sequence"/>
</dbReference>
<dbReference type="EMBL" id="JAIWYP010000011">
    <property type="protein sequence ID" value="KAH3738587.1"/>
    <property type="molecule type" value="Genomic_DNA"/>
</dbReference>